<evidence type="ECO:0000313" key="3">
    <source>
        <dbReference type="Proteomes" id="UP001642409"/>
    </source>
</evidence>
<reference evidence="1" key="1">
    <citation type="submission" date="2023-06" db="EMBL/GenBank/DDBJ databases">
        <authorList>
            <person name="Kurt Z."/>
        </authorList>
    </citation>
    <scope>NUCLEOTIDE SEQUENCE</scope>
</reference>
<dbReference type="Proteomes" id="UP001642409">
    <property type="component" value="Unassembled WGS sequence"/>
</dbReference>
<dbReference type="EMBL" id="CAXDID020000217">
    <property type="protein sequence ID" value="CAL6057964.1"/>
    <property type="molecule type" value="Genomic_DNA"/>
</dbReference>
<name>A0AA86U8F3_9EUKA</name>
<evidence type="ECO:0000313" key="1">
    <source>
        <dbReference type="EMBL" id="CAI9945264.1"/>
    </source>
</evidence>
<reference evidence="2 3" key="2">
    <citation type="submission" date="2024-07" db="EMBL/GenBank/DDBJ databases">
        <authorList>
            <person name="Akdeniz Z."/>
        </authorList>
    </citation>
    <scope>NUCLEOTIDE SEQUENCE [LARGE SCALE GENOMIC DNA]</scope>
</reference>
<keyword evidence="3" id="KW-1185">Reference proteome</keyword>
<accession>A0AA86U8F3</accession>
<dbReference type="EMBL" id="CATOUU010000742">
    <property type="protein sequence ID" value="CAI9945264.1"/>
    <property type="molecule type" value="Genomic_DNA"/>
</dbReference>
<proteinExistence type="predicted"/>
<comment type="caution">
    <text evidence="1">The sequence shown here is derived from an EMBL/GenBank/DDBJ whole genome shotgun (WGS) entry which is preliminary data.</text>
</comment>
<protein>
    <submittedName>
        <fullName evidence="2">Hypothetical_protein</fullName>
    </submittedName>
</protein>
<organism evidence="1">
    <name type="scientific">Hexamita inflata</name>
    <dbReference type="NCBI Taxonomy" id="28002"/>
    <lineage>
        <taxon>Eukaryota</taxon>
        <taxon>Metamonada</taxon>
        <taxon>Diplomonadida</taxon>
        <taxon>Hexamitidae</taxon>
        <taxon>Hexamitinae</taxon>
        <taxon>Hexamita</taxon>
    </lineage>
</organism>
<gene>
    <name evidence="1" type="ORF">HINF_LOCUS32909</name>
    <name evidence="2" type="ORF">HINF_LOCUS47854</name>
</gene>
<sequence length="1819" mass="212644">MNSSVDPEMKRVQACMNIFENVFLRKSNHIALKILIPILRVTVTLINKNMQNFLNQHHIKNRLIINNKSTNIASNIHHSHQIVVSPHLPKVMRAFNQLLTQFSQNQIESNNADLNKLLPKFSQFISVENAELIGFYVSKTLNCVDLNQQLRIQYIQFIRQIINNSNGSQTGFEPNEFTQVGIQFVSGLHLGGFILLQTENELKQNILKLSLYQIQENEINMLNELSKEEIMDIVRGDSERILPNEEFLEQIGWKYIKVKQFGGYEAVFQNTLKFIEFAPEDVEMTIETNEDGEIPQTVVIIGEDHISLQKMKYSAVMEKFADKAEMMEVLVILSLNCDLQTQKRIIRSEITPQVCQLLLIAHYQIYIQLEEEDIQILWQKSTEWRTIELLDQFAAVIIENEFKTLFKQMCLEWLHSDQLKQSQIFQYLTNEYNENFTPQFLQFICDEVLYEQFIIILKQTTQIESNDITPITPTKITQKDQKNIEQIVGSVHSYGLMYALDLVKQIFRFIQYDIVNVIVELRNNEIIFTKEQLTELKSLLTTYLRYNCKSLSNLLNTELDTTTIFIWCLALCDKEIVNKRFTVELTDELVEALYILKQEQLLNQDIIDVIHSLCLGQTNFFGKCQFQKQEMVYYDVKIADIINKLNDTYLMNVLYFSHSTEIALPQYATFKAVELIINEKQNFIPDIYQIVNNSTIQFTNDFMNKISIQQSIQISSIIQSDIVNKSILNRMNDFDESDWLLLESLTPQAGFNKVIHNGGYQVSKTIDLSTKILTVSTQFNLQDSKDCQILTINLQDGDISLQQLDNNIIIKLTINNGKQKEEYFINIQQLISKQCYNSIQIIVDCKKLLGITIILEEKVIFSGIYPVKNQSIQSFSIFQEALFQSVNYVNYCVPLSVLRQNNLQQQDTEVQKLSDVDEFTFASSAVPYSLYIFNKPTDYQTTSQNIEKIITLQSDELYTNNKQLKELYSMYSEAILSYRPLSIQIEKKSQIEKSPCNIQQTCKNFDIRFANEKIIDIIEKQPKYSICQQDQLLVGVDIQNSKQIQSDFINVKLNNKQFSQKVIFDPKVLLQFFQNVNIVNKQHAMQFIISNILNSSLDESSKIQLLDQTINLNNQYLSECVQYIFQQQQRYLHLLLSLDNYELNEQIFLVLSTQISSISTQQQLEKVLLAYDDCKTLNLLLQKFDTFVCNSEYTTLIEALIFLVGKPQDFSILIQNKQSEMLLSLIQHYYKTSNNVISNIDHKIVQQYIKQSLDCAQNMIIEQSINFLSSQLDIAAFKLMIWVLNRDSIDNQMKTQIFYKLSLKLEQSQFTENHESFFENILQYISSNQEFLQLFLIFERYVKNIDIIHENNIIFEEVPFEIQIATQFNNWSNNYQINPVYNSMQNPNSQETQISSNKNNKVILLYLEKFDHGFQYNINMEKELLKVLFTASDLCLILQIKQLNNQPSEKLIKIVTNHFTELIKLSNVNLVPTQFFTLLYAYNQYNTSNTQILLQVFNQFIKNDNISVLDKRSNFTVLHNDLQLCQTKNLIFFTSLFKYIWIQVSKNLQNNERNKELEDAFILLASKIGLKYINVRKYFALMFVSVTQLIPFSDFCQSLLELSLTFDWQQDKKWTLATKVGNKYKQVLNEILLKIENYQETEFSLETENTSKQDTEMDNIIYEDTAEKEIDFEIFIFIASIWQLYYAQQNQESSQNQIVESYAKQFTDGNANKILTYPFQKNSNVEVTQQSKYFNIFNDSLRVISKVWIQLGNSIIQAEQQYYDKINAQLKIAINLQIEQSDKHVVDKNILSQLNNIISRNLQKFNINSELQHKLETGK</sequence>
<evidence type="ECO:0000313" key="2">
    <source>
        <dbReference type="EMBL" id="CAL6057964.1"/>
    </source>
</evidence>